<dbReference type="EMBL" id="JAGDFM010000469">
    <property type="protein sequence ID" value="KAG7377930.1"/>
    <property type="molecule type" value="Genomic_DNA"/>
</dbReference>
<gene>
    <name evidence="3" type="ORF">PHYPSEUDO_010767</name>
</gene>
<dbReference type="GO" id="GO:0035091">
    <property type="term" value="F:phosphatidylinositol binding"/>
    <property type="evidence" value="ECO:0007669"/>
    <property type="project" value="InterPro"/>
</dbReference>
<evidence type="ECO:0000259" key="2">
    <source>
        <dbReference type="PROSITE" id="PS50195"/>
    </source>
</evidence>
<evidence type="ECO:0000313" key="3">
    <source>
        <dbReference type="EMBL" id="KAG7377930.1"/>
    </source>
</evidence>
<feature type="domain" description="PX" evidence="2">
    <location>
        <begin position="1"/>
        <end position="157"/>
    </location>
</feature>
<accession>A0A8T1VCD8</accession>
<dbReference type="InterPro" id="IPR001683">
    <property type="entry name" value="PX_dom"/>
</dbReference>
<dbReference type="PROSITE" id="PS50195">
    <property type="entry name" value="PX"/>
    <property type="match status" value="1"/>
</dbReference>
<dbReference type="Pfam" id="PF00787">
    <property type="entry name" value="PX"/>
    <property type="match status" value="1"/>
</dbReference>
<reference evidence="3" key="1">
    <citation type="submission" date="2021-02" db="EMBL/GenBank/DDBJ databases">
        <authorList>
            <person name="Palmer J.M."/>
        </authorList>
    </citation>
    <scope>NUCLEOTIDE SEQUENCE</scope>
    <source>
        <strain evidence="3">SCRP734</strain>
    </source>
</reference>
<feature type="region of interest" description="Disordered" evidence="1">
    <location>
        <begin position="371"/>
        <end position="394"/>
    </location>
</feature>
<dbReference type="CDD" id="cd06093">
    <property type="entry name" value="PX_domain"/>
    <property type="match status" value="1"/>
</dbReference>
<name>A0A8T1VCD8_9STRA</name>
<evidence type="ECO:0000313" key="4">
    <source>
        <dbReference type="Proteomes" id="UP000694044"/>
    </source>
</evidence>
<comment type="caution">
    <text evidence="3">The sequence shown here is derived from an EMBL/GenBank/DDBJ whole genome shotgun (WGS) entry which is preliminary data.</text>
</comment>
<keyword evidence="4" id="KW-1185">Reference proteome</keyword>
<sequence>MRESLPLTRMSMSLMNQSDPNARALRLWLLSAATHHGVTYYRIGGRFTSTGQTWEVSHRYSEFLKLRDQLVKFLSSSTDKCPGCRNYLHSIQRFDFPKKHLFASRAPPVVNYRIKALRSFVNLLASWAFSKTPKCPTCGGYAFEVVRNFVLEGDGLSPDADINSIRESMSVEAFAEHNLPSSRGAAPMRKNSWMTASTSMDPDMTQSMYIPRSTTRKPHESNGPTLKEAAPPRPSPQVSHTQQQQQQHLRSTHEQPRPTYQRQPSSERRYQQQRSRSRSRHQDDDPYDAFNDYLPEKQSKVKKATQQNMEKKTQNGKFSSMPLQESIEERKQRHFREQEEANTYQQKLVKHRSEPRNLLAPRRALAESELSVGTSAFESPHSSRKAASRNGSNAESFISDVSMAAEPIFIHGDELQRYGLSDDERKARSAASSVYSGDDEIELTGVAMASPPRVSKKSSGDNLWQPWELARVA</sequence>
<dbReference type="Proteomes" id="UP000694044">
    <property type="component" value="Unassembled WGS sequence"/>
</dbReference>
<organism evidence="3 4">
    <name type="scientific">Phytophthora pseudosyringae</name>
    <dbReference type="NCBI Taxonomy" id="221518"/>
    <lineage>
        <taxon>Eukaryota</taxon>
        <taxon>Sar</taxon>
        <taxon>Stramenopiles</taxon>
        <taxon>Oomycota</taxon>
        <taxon>Peronosporomycetes</taxon>
        <taxon>Peronosporales</taxon>
        <taxon>Peronosporaceae</taxon>
        <taxon>Phytophthora</taxon>
    </lineage>
</organism>
<dbReference type="OrthoDB" id="430293at2759"/>
<protein>
    <recommendedName>
        <fullName evidence="2">PX domain-containing protein</fullName>
    </recommendedName>
</protein>
<feature type="region of interest" description="Disordered" evidence="1">
    <location>
        <begin position="213"/>
        <end position="319"/>
    </location>
</feature>
<proteinExistence type="predicted"/>
<dbReference type="AlphaFoldDB" id="A0A8T1VCD8"/>
<evidence type="ECO:0000256" key="1">
    <source>
        <dbReference type="SAM" id="MobiDB-lite"/>
    </source>
</evidence>